<feature type="region of interest" description="Disordered" evidence="1">
    <location>
        <begin position="176"/>
        <end position="214"/>
    </location>
</feature>
<protein>
    <recommendedName>
        <fullName evidence="4">Protein TBATA</fullName>
    </recommendedName>
</protein>
<dbReference type="Proteomes" id="UP001217089">
    <property type="component" value="Unassembled WGS sequence"/>
</dbReference>
<evidence type="ECO:0000256" key="1">
    <source>
        <dbReference type="SAM" id="MobiDB-lite"/>
    </source>
</evidence>
<dbReference type="EMBL" id="JARBDR010000456">
    <property type="protein sequence ID" value="KAJ8311891.1"/>
    <property type="molecule type" value="Genomic_DNA"/>
</dbReference>
<dbReference type="InterPro" id="IPR037394">
    <property type="entry name" value="TBATA-like"/>
</dbReference>
<feature type="region of interest" description="Disordered" evidence="1">
    <location>
        <begin position="1"/>
        <end position="20"/>
    </location>
</feature>
<proteinExistence type="predicted"/>
<evidence type="ECO:0008006" key="4">
    <source>
        <dbReference type="Google" id="ProtNLM"/>
    </source>
</evidence>
<evidence type="ECO:0000313" key="3">
    <source>
        <dbReference type="Proteomes" id="UP001217089"/>
    </source>
</evidence>
<feature type="region of interest" description="Disordered" evidence="1">
    <location>
        <begin position="318"/>
        <end position="430"/>
    </location>
</feature>
<feature type="compositionally biased region" description="Polar residues" evidence="1">
    <location>
        <begin position="395"/>
        <end position="416"/>
    </location>
</feature>
<name>A0ABQ9F6Q9_TEGGR</name>
<feature type="compositionally biased region" description="Basic and acidic residues" evidence="1">
    <location>
        <begin position="176"/>
        <end position="185"/>
    </location>
</feature>
<feature type="compositionally biased region" description="Polar residues" evidence="1">
    <location>
        <begin position="205"/>
        <end position="214"/>
    </location>
</feature>
<dbReference type="PANTHER" id="PTHR33772:SF1">
    <property type="entry name" value="PROTEIN TBATA"/>
    <property type="match status" value="1"/>
</dbReference>
<comment type="caution">
    <text evidence="2">The sequence shown here is derived from an EMBL/GenBank/DDBJ whole genome shotgun (WGS) entry which is preliminary data.</text>
</comment>
<reference evidence="2 3" key="1">
    <citation type="submission" date="2022-12" db="EMBL/GenBank/DDBJ databases">
        <title>Chromosome-level genome of Tegillarca granosa.</title>
        <authorList>
            <person name="Kim J."/>
        </authorList>
    </citation>
    <scope>NUCLEOTIDE SEQUENCE [LARGE SCALE GENOMIC DNA]</scope>
    <source>
        <strain evidence="2">Teg-2019</strain>
        <tissue evidence="2">Adductor muscle</tissue>
    </source>
</reference>
<gene>
    <name evidence="2" type="ORF">KUTeg_010559</name>
</gene>
<dbReference type="PANTHER" id="PTHR33772">
    <property type="entry name" value="THYMUS, BRAIN AND TESTES-ASSOCIATED"/>
    <property type="match status" value="1"/>
</dbReference>
<sequence>MSQSEVFRPSNGELIARPGPVDEGYQISAEAFRKSRPSTQGGYRFGQLSHNSFFTRHNPHPARVRHLKGLLDVPICSVNDDGYFANPRYSLQFPPNSFNNKKLGTNRIPVNAINVNSQMHPINTVTGLQYFTGLNSYPWREKAVPKVGLVPVTEAWRDELRVLTQNLGLSLPEEKKEIRQPERPKTMYSEETGRLIPPPSRAMSRGQSRAGSRQNYRGLQHIAPEPDLENIIMTMLCQILQTEDINAVQAWLCSAGEREKTMVMDMIKAAMANKDDYYQRDVNQEFIPQSENRTVLPPINGVTQNSNSLDKTVDRLVIDEPGVPGEPSTDPWKQSVPLQPPKSPLKQPIMDTDDNFASYKPPVSDAFKRPSSRPGTQGSKREPLKAPAEPATLRYTRSAQGNRQQQPEVCDQTQTRPPIDIPQVVSPNTF</sequence>
<dbReference type="Pfam" id="PF15256">
    <property type="entry name" value="SPATIAL"/>
    <property type="match status" value="1"/>
</dbReference>
<accession>A0ABQ9F6Q9</accession>
<evidence type="ECO:0000313" key="2">
    <source>
        <dbReference type="EMBL" id="KAJ8311891.1"/>
    </source>
</evidence>
<keyword evidence="3" id="KW-1185">Reference proteome</keyword>
<organism evidence="2 3">
    <name type="scientific">Tegillarca granosa</name>
    <name type="common">Malaysian cockle</name>
    <name type="synonym">Anadara granosa</name>
    <dbReference type="NCBI Taxonomy" id="220873"/>
    <lineage>
        <taxon>Eukaryota</taxon>
        <taxon>Metazoa</taxon>
        <taxon>Spiralia</taxon>
        <taxon>Lophotrochozoa</taxon>
        <taxon>Mollusca</taxon>
        <taxon>Bivalvia</taxon>
        <taxon>Autobranchia</taxon>
        <taxon>Pteriomorphia</taxon>
        <taxon>Arcoida</taxon>
        <taxon>Arcoidea</taxon>
        <taxon>Arcidae</taxon>
        <taxon>Tegillarca</taxon>
    </lineage>
</organism>